<proteinExistence type="predicted"/>
<dbReference type="EMBL" id="HBGW01001115">
    <property type="protein sequence ID" value="CAD9482921.1"/>
    <property type="molecule type" value="Transcribed_RNA"/>
</dbReference>
<keyword evidence="2" id="KW-1133">Transmembrane helix</keyword>
<protein>
    <submittedName>
        <fullName evidence="3">Uncharacterized protein</fullName>
    </submittedName>
</protein>
<gene>
    <name evidence="3" type="ORF">BRAN1462_LOCUS744</name>
</gene>
<name>A0A7S2H8B8_9DINO</name>
<feature type="transmembrane region" description="Helical" evidence="2">
    <location>
        <begin position="212"/>
        <end position="230"/>
    </location>
</feature>
<evidence type="ECO:0000256" key="2">
    <source>
        <dbReference type="SAM" id="Phobius"/>
    </source>
</evidence>
<evidence type="ECO:0000256" key="1">
    <source>
        <dbReference type="SAM" id="Coils"/>
    </source>
</evidence>
<keyword evidence="1" id="KW-0175">Coiled coil</keyword>
<evidence type="ECO:0000313" key="3">
    <source>
        <dbReference type="EMBL" id="CAD9482921.1"/>
    </source>
</evidence>
<organism evidence="3">
    <name type="scientific">Zooxanthella nutricula</name>
    <dbReference type="NCBI Taxonomy" id="1333877"/>
    <lineage>
        <taxon>Eukaryota</taxon>
        <taxon>Sar</taxon>
        <taxon>Alveolata</taxon>
        <taxon>Dinophyceae</taxon>
        <taxon>Peridiniales</taxon>
        <taxon>Peridiniales incertae sedis</taxon>
        <taxon>Zooxanthella</taxon>
    </lineage>
</organism>
<feature type="transmembrane region" description="Helical" evidence="2">
    <location>
        <begin position="124"/>
        <end position="149"/>
    </location>
</feature>
<keyword evidence="2" id="KW-0472">Membrane</keyword>
<feature type="coiled-coil region" evidence="1">
    <location>
        <begin position="55"/>
        <end position="89"/>
    </location>
</feature>
<keyword evidence="2" id="KW-0812">Transmembrane</keyword>
<feature type="transmembrane region" description="Helical" evidence="2">
    <location>
        <begin position="242"/>
        <end position="262"/>
    </location>
</feature>
<sequence>MGAPPLGAPPSGAPLVRAAPPLSDADLIQAHKVALAAVTSGDVRQSHRSVYMQELHELVSEGEEARREMVELLARKHALERDLDRERALQRRFGRRPPVAPPAQHGGASGVAQRALLQLQKRRVWPLATAASGGALVLLTAVGCCVASSNRNKQVKFSKGSKGNSDDGDSPKSGGAFRSCKSAISSIWSITSFCVGAVEFCCGCCSFRTTMMIFAFLAVWGAGIAVLWHYGIVQPLLQQILVYGYVIFGVLTVIGIVVVELMQTAMVAFRLVHQTVEFLHDKIDDLLDLVGLEKMAPPELGTPAVGSAALGLSPTSKAGDGADAPAAKTPRGSRLNLLKAGCC</sequence>
<dbReference type="AlphaFoldDB" id="A0A7S2H8B8"/>
<accession>A0A7S2H8B8</accession>
<reference evidence="3" key="1">
    <citation type="submission" date="2021-01" db="EMBL/GenBank/DDBJ databases">
        <authorList>
            <person name="Corre E."/>
            <person name="Pelletier E."/>
            <person name="Niang G."/>
            <person name="Scheremetjew M."/>
            <person name="Finn R."/>
            <person name="Kale V."/>
            <person name="Holt S."/>
            <person name="Cochrane G."/>
            <person name="Meng A."/>
            <person name="Brown T."/>
            <person name="Cohen L."/>
        </authorList>
    </citation>
    <scope>NUCLEOTIDE SEQUENCE</scope>
    <source>
        <strain evidence="3">RCC3387</strain>
    </source>
</reference>